<dbReference type="SUPFAM" id="SSF50475">
    <property type="entry name" value="FMN-binding split barrel"/>
    <property type="match status" value="1"/>
</dbReference>
<dbReference type="Gene3D" id="2.30.110.10">
    <property type="entry name" value="Electron Transport, Fmn-binding Protein, Chain A"/>
    <property type="match status" value="1"/>
</dbReference>
<reference evidence="2 3" key="1">
    <citation type="submission" date="2017-06" db="EMBL/GenBank/DDBJ databases">
        <authorList>
            <person name="Kim H.J."/>
            <person name="Triplett B.A."/>
        </authorList>
    </citation>
    <scope>NUCLEOTIDE SEQUENCE [LARGE SCALE GENOMIC DNA]</scope>
    <source>
        <strain evidence="2 3">DSM 44715</strain>
    </source>
</reference>
<evidence type="ECO:0000259" key="1">
    <source>
        <dbReference type="Pfam" id="PF01243"/>
    </source>
</evidence>
<dbReference type="InterPro" id="IPR011576">
    <property type="entry name" value="Pyridox_Oxase_N"/>
</dbReference>
<keyword evidence="3" id="KW-1185">Reference proteome</keyword>
<proteinExistence type="predicted"/>
<gene>
    <name evidence="2" type="ORF">SAMN05443665_104435</name>
</gene>
<evidence type="ECO:0000313" key="3">
    <source>
        <dbReference type="Proteomes" id="UP000198318"/>
    </source>
</evidence>
<dbReference type="InterPro" id="IPR012349">
    <property type="entry name" value="Split_barrel_FMN-bd"/>
</dbReference>
<name>A0A239NLQ9_9ACTN</name>
<organism evidence="2 3">
    <name type="scientific">Actinomadura meyerae</name>
    <dbReference type="NCBI Taxonomy" id="240840"/>
    <lineage>
        <taxon>Bacteria</taxon>
        <taxon>Bacillati</taxon>
        <taxon>Actinomycetota</taxon>
        <taxon>Actinomycetes</taxon>
        <taxon>Streptosporangiales</taxon>
        <taxon>Thermomonosporaceae</taxon>
        <taxon>Actinomadura</taxon>
    </lineage>
</organism>
<dbReference type="OrthoDB" id="3382273at2"/>
<dbReference type="AlphaFoldDB" id="A0A239NLQ9"/>
<dbReference type="Pfam" id="PF01243">
    <property type="entry name" value="PNPOx_N"/>
    <property type="match status" value="1"/>
</dbReference>
<evidence type="ECO:0000313" key="2">
    <source>
        <dbReference type="EMBL" id="SNT55806.1"/>
    </source>
</evidence>
<sequence length="156" mass="17809">MVVESSRPPAALVQEFISIAHRIVWCSLATVDRRDRPRSRVVHPYWELRDGALAGWAFTRPASPKAAHIRHRPYASCSYWDPAQEVAVAECEAEFADDAETRRTVWKLFEAAEHPLGYDPRMLGAADFMDPQITVLRMAPWRLSTLKGSWRRAYGT</sequence>
<protein>
    <submittedName>
        <fullName evidence="2">General stress protein 26</fullName>
    </submittedName>
</protein>
<dbReference type="RefSeq" id="WP_089330003.1">
    <property type="nucleotide sequence ID" value="NZ_FZOR01000044.1"/>
</dbReference>
<feature type="domain" description="Pyridoxamine 5'-phosphate oxidase N-terminal" evidence="1">
    <location>
        <begin position="24"/>
        <end position="111"/>
    </location>
</feature>
<dbReference type="Proteomes" id="UP000198318">
    <property type="component" value="Unassembled WGS sequence"/>
</dbReference>
<accession>A0A239NLQ9</accession>
<dbReference type="EMBL" id="FZOR01000044">
    <property type="protein sequence ID" value="SNT55806.1"/>
    <property type="molecule type" value="Genomic_DNA"/>
</dbReference>